<proteinExistence type="predicted"/>
<evidence type="ECO:0000313" key="1">
    <source>
        <dbReference type="EMBL" id="VAW45620.1"/>
    </source>
</evidence>
<dbReference type="EMBL" id="UOFC01000065">
    <property type="protein sequence ID" value="VAW45620.1"/>
    <property type="molecule type" value="Genomic_DNA"/>
</dbReference>
<dbReference type="AlphaFoldDB" id="A0A3B0VZ48"/>
<accession>A0A3B0VZ48</accession>
<sequence length="421" mass="47759">MKANNKNSQGFKLCEKLKRLLIPITLLTIVLSLNLSAQEKYIMLKPLTWDELQLYQLDSLKTVKELKLATVCPSTLKKLQNSFERIGTHFQHILGTNYTWTEYTNAKGLKCIVKHDKIDSIIQDDTEIINPNDYELLNTVQARVLKSASKGTGFKEKGLNEKFRQTNLNNQRITMKAYEEYGGIHFLSNYMDNHKASYKLDKELVKSLKTIKNKTVTSRTIPLYKIFEMTYSHEQQQELKELVKSRDSKKKINVKNVKLNKAAIGRVPDSQIIDSNFDPVIPYGTVGRNRNRFPSQGVAKLGSDVLFTPFVTLTAAHILVNNGEDATFSFSDIGAIPNGSGGYNNFNGTFVSSDNRYSTNYDPISYGSDYGVLRSSIPFYFLFYTDINIDNVYPRTVNVVGYPYSLIGMHKGRASARIIES</sequence>
<reference evidence="1" key="1">
    <citation type="submission" date="2018-06" db="EMBL/GenBank/DDBJ databases">
        <authorList>
            <person name="Zhirakovskaya E."/>
        </authorList>
    </citation>
    <scope>NUCLEOTIDE SEQUENCE</scope>
</reference>
<protein>
    <recommendedName>
        <fullName evidence="2">Serine protease</fullName>
    </recommendedName>
</protein>
<organism evidence="1">
    <name type="scientific">hydrothermal vent metagenome</name>
    <dbReference type="NCBI Taxonomy" id="652676"/>
    <lineage>
        <taxon>unclassified sequences</taxon>
        <taxon>metagenomes</taxon>
        <taxon>ecological metagenomes</taxon>
    </lineage>
</organism>
<gene>
    <name evidence="1" type="ORF">MNBD_GAMMA03-357</name>
</gene>
<evidence type="ECO:0008006" key="2">
    <source>
        <dbReference type="Google" id="ProtNLM"/>
    </source>
</evidence>
<name>A0A3B0VZ48_9ZZZZ</name>